<reference evidence="13 14" key="1">
    <citation type="submission" date="2020-03" db="EMBL/GenBank/DDBJ databases">
        <title>Two novel Motilibacter sp.</title>
        <authorList>
            <person name="Liu S."/>
        </authorList>
    </citation>
    <scope>NUCLEOTIDE SEQUENCE [LARGE SCALE GENOMIC DNA]</scope>
    <source>
        <strain evidence="13 14">E257</strain>
    </source>
</reference>
<dbReference type="Pfam" id="PF01434">
    <property type="entry name" value="Peptidase_M41"/>
    <property type="match status" value="1"/>
</dbReference>
<dbReference type="SMART" id="SM00382">
    <property type="entry name" value="AAA"/>
    <property type="match status" value="1"/>
</dbReference>
<gene>
    <name evidence="13" type="ORF">G9H71_05135</name>
</gene>
<dbReference type="Pfam" id="PF17862">
    <property type="entry name" value="AAA_lid_3"/>
    <property type="match status" value="1"/>
</dbReference>
<keyword evidence="5" id="KW-0547">Nucleotide-binding</keyword>
<dbReference type="InterPro" id="IPR027417">
    <property type="entry name" value="P-loop_NTPase"/>
</dbReference>
<accession>A0ABX0GRQ5</accession>
<evidence type="ECO:0000256" key="4">
    <source>
        <dbReference type="ARBA" id="ARBA00022723"/>
    </source>
</evidence>
<dbReference type="InterPro" id="IPR003593">
    <property type="entry name" value="AAA+_ATPase"/>
</dbReference>
<dbReference type="InterPro" id="IPR000641">
    <property type="entry name" value="CbxX/CfxQ"/>
</dbReference>
<comment type="caution">
    <text evidence="13">The sequence shown here is derived from an EMBL/GenBank/DDBJ whole genome shotgun (WGS) entry which is preliminary data.</text>
</comment>
<evidence type="ECO:0000259" key="12">
    <source>
        <dbReference type="SMART" id="SM00382"/>
    </source>
</evidence>
<dbReference type="PRINTS" id="PR00819">
    <property type="entry name" value="CBXCFQXSUPER"/>
</dbReference>
<keyword evidence="6" id="KW-0378">Hydrolase</keyword>
<feature type="transmembrane region" description="Helical" evidence="11">
    <location>
        <begin position="111"/>
        <end position="129"/>
    </location>
</feature>
<dbReference type="InterPro" id="IPR041569">
    <property type="entry name" value="AAA_lid_3"/>
</dbReference>
<evidence type="ECO:0000256" key="11">
    <source>
        <dbReference type="SAM" id="Phobius"/>
    </source>
</evidence>
<keyword evidence="11" id="KW-0472">Membrane</keyword>
<dbReference type="Gene3D" id="3.40.50.300">
    <property type="entry name" value="P-loop containing nucleotide triphosphate hydrolases"/>
    <property type="match status" value="1"/>
</dbReference>
<evidence type="ECO:0000256" key="7">
    <source>
        <dbReference type="ARBA" id="ARBA00022833"/>
    </source>
</evidence>
<keyword evidence="3" id="KW-0645">Protease</keyword>
<dbReference type="Gene3D" id="1.10.8.60">
    <property type="match status" value="1"/>
</dbReference>
<dbReference type="SUPFAM" id="SSF52540">
    <property type="entry name" value="P-loop containing nucleoside triphosphate hydrolases"/>
    <property type="match status" value="1"/>
</dbReference>
<comment type="similarity">
    <text evidence="2">In the C-terminal section; belongs to the peptidase M41 family.</text>
</comment>
<keyword evidence="14" id="KW-1185">Reference proteome</keyword>
<keyword evidence="9" id="KW-0482">Metalloprotease</keyword>
<evidence type="ECO:0000313" key="13">
    <source>
        <dbReference type="EMBL" id="NHC13163.1"/>
    </source>
</evidence>
<sequence>MGRTGGPAPRSRALPPTLWRISRPGRRIGRVSSPAPAPADSPLDVSLLDASGGAAGLRAGRDRADVARERERQRQRRLRRLALGLAPVAAWLWYRLLSGDPVSWGMPQPDWLIVAAFAYPVALIGLLLWQMRAGGKSPHTVVRPEQLDVTLDEVVGIDVVKDEVVRSLQLFLAHREFSEQMGGRPRRGLLFEGGPGTGKTHTAKALAAEAGVPFLFATGTSFVSGLQGASQRKVRQYFGALRKAARKHGGAVGFIDEFDAIAMTRSAMAATPAAGAAAQSGVLGCGGLEGLPALTAAPRGVATTAFTQGNDMQNIVNELLVQLQSFDEPTGAEKLVGKLVDAVNGLLPAHRQLRGPAGQRPNLLLIASTNRADALDPALLRPGRFDARLSFELPTKAGRRELVDHFLARKAHDAELDGAERRDALAAVTTGYSPAKLEGLLDEALVQALREGRRSMSWRDVERARMLLEVGLAQPVAYTEHEARLIATHEAGHATVAWLVAPQRRLEILTIVKRRDALGLLAHGDREDVFTRSRSELTGLVQIAMGGQVAEELFLGDVSTGPGGDLQYATTVAAQMVGGVGMDESLVSYLAVQGGALSDTNLVGRVVGDVEGRGRVERLLQAQKAAVHELLAANRHLVEALRDALLERHELVGSEITEVLEAAAARGSGEGAAVPGDVIDLRELPAPRAAGGPGAEDAP</sequence>
<keyword evidence="4" id="KW-0479">Metal-binding</keyword>
<feature type="domain" description="AAA+ ATPase" evidence="12">
    <location>
        <begin position="185"/>
        <end position="395"/>
    </location>
</feature>
<dbReference type="InterPro" id="IPR000642">
    <property type="entry name" value="Peptidase_M41"/>
</dbReference>
<keyword evidence="8" id="KW-0067">ATP-binding</keyword>
<dbReference type="PANTHER" id="PTHR23076:SF97">
    <property type="entry name" value="ATP-DEPENDENT ZINC METALLOPROTEASE YME1L1"/>
    <property type="match status" value="1"/>
</dbReference>
<dbReference type="Gene3D" id="1.20.58.760">
    <property type="entry name" value="Peptidase M41"/>
    <property type="match status" value="1"/>
</dbReference>
<evidence type="ECO:0000256" key="2">
    <source>
        <dbReference type="ARBA" id="ARBA00010044"/>
    </source>
</evidence>
<dbReference type="InterPro" id="IPR003959">
    <property type="entry name" value="ATPase_AAA_core"/>
</dbReference>
<evidence type="ECO:0000256" key="9">
    <source>
        <dbReference type="ARBA" id="ARBA00023049"/>
    </source>
</evidence>
<proteinExistence type="inferred from homology"/>
<feature type="transmembrane region" description="Helical" evidence="11">
    <location>
        <begin position="78"/>
        <end position="96"/>
    </location>
</feature>
<evidence type="ECO:0000256" key="1">
    <source>
        <dbReference type="ARBA" id="ARBA00001947"/>
    </source>
</evidence>
<comment type="cofactor">
    <cofactor evidence="1">
        <name>Zn(2+)</name>
        <dbReference type="ChEBI" id="CHEBI:29105"/>
    </cofactor>
</comment>
<dbReference type="EMBL" id="JAANNP010000002">
    <property type="protein sequence ID" value="NHC13163.1"/>
    <property type="molecule type" value="Genomic_DNA"/>
</dbReference>
<protein>
    <submittedName>
        <fullName evidence="13">AAA family ATPase</fullName>
    </submittedName>
</protein>
<keyword evidence="11" id="KW-0812">Transmembrane</keyword>
<name>A0ABX0GRQ5_9ACTN</name>
<organism evidence="13 14">
    <name type="scientific">Motilibacter deserti</name>
    <dbReference type="NCBI Taxonomy" id="2714956"/>
    <lineage>
        <taxon>Bacteria</taxon>
        <taxon>Bacillati</taxon>
        <taxon>Actinomycetota</taxon>
        <taxon>Actinomycetes</taxon>
        <taxon>Motilibacterales</taxon>
        <taxon>Motilibacteraceae</taxon>
        <taxon>Motilibacter</taxon>
    </lineage>
</organism>
<evidence type="ECO:0000256" key="8">
    <source>
        <dbReference type="ARBA" id="ARBA00022840"/>
    </source>
</evidence>
<feature type="compositionally biased region" description="Low complexity" evidence="10">
    <location>
        <begin position="32"/>
        <end position="44"/>
    </location>
</feature>
<evidence type="ECO:0000256" key="6">
    <source>
        <dbReference type="ARBA" id="ARBA00022801"/>
    </source>
</evidence>
<dbReference type="SUPFAM" id="SSF140990">
    <property type="entry name" value="FtsH protease domain-like"/>
    <property type="match status" value="1"/>
</dbReference>
<dbReference type="Proteomes" id="UP000800981">
    <property type="component" value="Unassembled WGS sequence"/>
</dbReference>
<evidence type="ECO:0000256" key="5">
    <source>
        <dbReference type="ARBA" id="ARBA00022741"/>
    </source>
</evidence>
<evidence type="ECO:0000256" key="3">
    <source>
        <dbReference type="ARBA" id="ARBA00022670"/>
    </source>
</evidence>
<dbReference type="InterPro" id="IPR037219">
    <property type="entry name" value="Peptidase_M41-like"/>
</dbReference>
<dbReference type="Pfam" id="PF00004">
    <property type="entry name" value="AAA"/>
    <property type="match status" value="2"/>
</dbReference>
<keyword evidence="11" id="KW-1133">Transmembrane helix</keyword>
<evidence type="ECO:0000256" key="10">
    <source>
        <dbReference type="SAM" id="MobiDB-lite"/>
    </source>
</evidence>
<feature type="region of interest" description="Disordered" evidence="10">
    <location>
        <begin position="23"/>
        <end position="44"/>
    </location>
</feature>
<evidence type="ECO:0000313" key="14">
    <source>
        <dbReference type="Proteomes" id="UP000800981"/>
    </source>
</evidence>
<dbReference type="PANTHER" id="PTHR23076">
    <property type="entry name" value="METALLOPROTEASE M41 FTSH"/>
    <property type="match status" value="1"/>
</dbReference>
<keyword evidence="7" id="KW-0862">Zinc</keyword>